<sequence>MNNLMVFQHQSSNLFKLFLATLGALNFTVAAAASEIVKFDLLGSLEDDRVFSGEFEYDPEAKMDLLLDDQIGILELISFTLDLDNQPFISSAEGYPGSLIFSVVNQNTTSAELELGYNVGIDPSVLTGALFHFDDVPTNIMDAPEWIASQDLLKLDGSLTGDFGTINVDNAVAKKTIPEPSTMLGSVVVIGFAVLRRRK</sequence>
<evidence type="ECO:0000313" key="3">
    <source>
        <dbReference type="Proteomes" id="UP000767446"/>
    </source>
</evidence>
<name>A0A941JRQ8_9CHRO</name>
<gene>
    <name evidence="2" type="ORF">DSM107014_05120</name>
</gene>
<dbReference type="EMBL" id="JADQBC010000025">
    <property type="protein sequence ID" value="MBR8827276.1"/>
    <property type="molecule type" value="Genomic_DNA"/>
</dbReference>
<proteinExistence type="predicted"/>
<feature type="chain" id="PRO_5036751319" evidence="1">
    <location>
        <begin position="33"/>
        <end position="199"/>
    </location>
</feature>
<reference evidence="2" key="1">
    <citation type="submission" date="2021-02" db="EMBL/GenBank/DDBJ databases">
        <title>Metagenome analyses of Stigonema ocellatum DSM 106950, Chlorogloea purpurea SAG 13.99 and Gomphosphaeria aponina DSM 107014.</title>
        <authorList>
            <person name="Marter P."/>
            <person name="Huang S."/>
        </authorList>
    </citation>
    <scope>NUCLEOTIDE SEQUENCE</scope>
    <source>
        <strain evidence="2">JP213</strain>
    </source>
</reference>
<dbReference type="Proteomes" id="UP000767446">
    <property type="component" value="Unassembled WGS sequence"/>
</dbReference>
<dbReference type="NCBIfam" id="TIGR04155">
    <property type="entry name" value="cyano_PEP"/>
    <property type="match status" value="1"/>
</dbReference>
<accession>A0A941JRQ8</accession>
<dbReference type="InterPro" id="IPR026374">
    <property type="entry name" value="Cyano_PEP"/>
</dbReference>
<dbReference type="NCBIfam" id="TIGR02595">
    <property type="entry name" value="PEP_CTERM"/>
    <property type="match status" value="1"/>
</dbReference>
<protein>
    <submittedName>
        <fullName evidence="2">PEP-CTERM sorting domain-containing protein</fullName>
    </submittedName>
</protein>
<organism evidence="2 3">
    <name type="scientific">Gomphosphaeria aponina SAG 52.96 = DSM 107014</name>
    <dbReference type="NCBI Taxonomy" id="1521640"/>
    <lineage>
        <taxon>Bacteria</taxon>
        <taxon>Bacillati</taxon>
        <taxon>Cyanobacteriota</taxon>
        <taxon>Cyanophyceae</taxon>
        <taxon>Oscillatoriophycideae</taxon>
        <taxon>Chroococcales</taxon>
        <taxon>Gomphosphaeriaceae</taxon>
        <taxon>Gomphosphaeria</taxon>
    </lineage>
</organism>
<feature type="signal peptide" evidence="1">
    <location>
        <begin position="1"/>
        <end position="32"/>
    </location>
</feature>
<evidence type="ECO:0000256" key="1">
    <source>
        <dbReference type="SAM" id="SignalP"/>
    </source>
</evidence>
<dbReference type="AlphaFoldDB" id="A0A941JRQ8"/>
<keyword evidence="1" id="KW-0732">Signal</keyword>
<dbReference type="InterPro" id="IPR013424">
    <property type="entry name" value="Ice-binding_C"/>
</dbReference>
<comment type="caution">
    <text evidence="2">The sequence shown here is derived from an EMBL/GenBank/DDBJ whole genome shotgun (WGS) entry which is preliminary data.</text>
</comment>
<evidence type="ECO:0000313" key="2">
    <source>
        <dbReference type="EMBL" id="MBR8827276.1"/>
    </source>
</evidence>